<feature type="binding site" evidence="13">
    <location>
        <position position="216"/>
    </location>
    <ligand>
        <name>substrate</name>
    </ligand>
</feature>
<dbReference type="Pfam" id="PF02492">
    <property type="entry name" value="cobW"/>
    <property type="match status" value="1"/>
</dbReference>
<feature type="active site" description="Acyl-ester intermediate" evidence="12">
    <location>
        <position position="52"/>
    </location>
</feature>
<dbReference type="InterPro" id="IPR027417">
    <property type="entry name" value="P-loop_NTPase"/>
</dbReference>
<evidence type="ECO:0000256" key="11">
    <source>
        <dbReference type="ARBA" id="ARBA00049117"/>
    </source>
</evidence>
<evidence type="ECO:0000256" key="4">
    <source>
        <dbReference type="ARBA" id="ARBA00022801"/>
    </source>
</evidence>
<feature type="chain" id="PRO_5002388920" evidence="16">
    <location>
        <begin position="31"/>
        <end position="635"/>
    </location>
</feature>
<evidence type="ECO:0000256" key="13">
    <source>
        <dbReference type="PIRSR" id="PIRSR618044-2"/>
    </source>
</evidence>
<evidence type="ECO:0000313" key="18">
    <source>
        <dbReference type="EMBL" id="EEZ30045.1"/>
    </source>
</evidence>
<dbReference type="Gene3D" id="3.30.1220.10">
    <property type="entry name" value="CobW-like, C-terminal domain"/>
    <property type="match status" value="1"/>
</dbReference>
<evidence type="ECO:0000256" key="15">
    <source>
        <dbReference type="SAM" id="MobiDB-lite"/>
    </source>
</evidence>
<dbReference type="SUPFAM" id="SSF90002">
    <property type="entry name" value="Hypothetical protein YjiA, C-terminal domain"/>
    <property type="match status" value="1"/>
</dbReference>
<comment type="similarity">
    <text evidence="1 14">Belongs to the peptidase S11 family.</text>
</comment>
<dbReference type="SMART" id="SM00833">
    <property type="entry name" value="CobW_C"/>
    <property type="match status" value="1"/>
</dbReference>
<evidence type="ECO:0000256" key="3">
    <source>
        <dbReference type="ARBA" id="ARBA00022741"/>
    </source>
</evidence>
<dbReference type="InterPro" id="IPR036627">
    <property type="entry name" value="CobW-likC_sf"/>
</dbReference>
<feature type="active site" evidence="12">
    <location>
        <position position="112"/>
    </location>
</feature>
<name>A0A0E1WZ03_9HYPH</name>
<keyword evidence="5" id="KW-0133">Cell shape</keyword>
<comment type="similarity">
    <text evidence="9">Belongs to the SIMIBI class G3E GTPase family. ZNG1 subfamily.</text>
</comment>
<dbReference type="InterPro" id="IPR051316">
    <property type="entry name" value="Zinc-reg_GTPase_activator"/>
</dbReference>
<evidence type="ECO:0000256" key="12">
    <source>
        <dbReference type="PIRSR" id="PIRSR618044-1"/>
    </source>
</evidence>
<evidence type="ECO:0000256" key="8">
    <source>
        <dbReference type="ARBA" id="ARBA00023316"/>
    </source>
</evidence>
<dbReference type="GO" id="GO:0006508">
    <property type="term" value="P:proteolysis"/>
    <property type="evidence" value="ECO:0007669"/>
    <property type="project" value="InterPro"/>
</dbReference>
<organism evidence="18">
    <name type="scientific">Brucella pinnipedialis M292/94/1</name>
    <dbReference type="NCBI Taxonomy" id="520462"/>
    <lineage>
        <taxon>Bacteria</taxon>
        <taxon>Pseudomonadati</taxon>
        <taxon>Pseudomonadota</taxon>
        <taxon>Alphaproteobacteria</taxon>
        <taxon>Hyphomicrobiales</taxon>
        <taxon>Brucellaceae</taxon>
        <taxon>Brucella/Ochrobactrum group</taxon>
        <taxon>Brucella</taxon>
    </lineage>
</organism>
<dbReference type="GO" id="GO:0071555">
    <property type="term" value="P:cell wall organization"/>
    <property type="evidence" value="ECO:0007669"/>
    <property type="project" value="UniProtKB-KW"/>
</dbReference>
<dbReference type="GO" id="GO:0009002">
    <property type="term" value="F:serine-type D-Ala-D-Ala carboxypeptidase activity"/>
    <property type="evidence" value="ECO:0007669"/>
    <property type="project" value="InterPro"/>
</dbReference>
<dbReference type="GO" id="GO:0009252">
    <property type="term" value="P:peptidoglycan biosynthetic process"/>
    <property type="evidence" value="ECO:0007669"/>
    <property type="project" value="UniProtKB-KW"/>
</dbReference>
<evidence type="ECO:0000256" key="7">
    <source>
        <dbReference type="ARBA" id="ARBA00023186"/>
    </source>
</evidence>
<evidence type="ECO:0000256" key="2">
    <source>
        <dbReference type="ARBA" id="ARBA00022729"/>
    </source>
</evidence>
<feature type="signal peptide" evidence="16">
    <location>
        <begin position="1"/>
        <end position="30"/>
    </location>
</feature>
<feature type="region of interest" description="Disordered" evidence="15">
    <location>
        <begin position="487"/>
        <end position="508"/>
    </location>
</feature>
<evidence type="ECO:0000259" key="17">
    <source>
        <dbReference type="SMART" id="SM00833"/>
    </source>
</evidence>
<dbReference type="PRINTS" id="PR00725">
    <property type="entry name" value="DADACBPTASE1"/>
</dbReference>
<evidence type="ECO:0000256" key="10">
    <source>
        <dbReference type="ARBA" id="ARBA00045658"/>
    </source>
</evidence>
<feature type="active site" description="Proton acceptor" evidence="12">
    <location>
        <position position="55"/>
    </location>
</feature>
<dbReference type="HOGENOM" id="CLU_430657_0_0_5"/>
<comment type="function">
    <text evidence="10">Zinc chaperone that directly transfers zinc cofactor to target proteins, thereby activating them. Zinc is transferred from the CXCC motif in the GTPase domain to the zinc binding site in target proteins in a process requiring GTP hydrolysis.</text>
</comment>
<dbReference type="Gene3D" id="3.40.50.300">
    <property type="entry name" value="P-loop containing nucleotide triphosphate hydrolases"/>
    <property type="match status" value="1"/>
</dbReference>
<dbReference type="InterPro" id="IPR001967">
    <property type="entry name" value="Peptidase_S11_N"/>
</dbReference>
<sequence>MMSKSLRIWFAAVAFSGIALSGAAANPSIAVDVATGKVYEQQDAFQRWYPASLTKMMTAYVTFRALQSGQMTLESPVRMTVNASKEPPSKMGYKPGSIMTLDTALNIMLVKSANDVSVAVAEAVGGTEAAFVQRMNAEARRLGMFGSHFANPNGLHDPNNYTTARDLAVLAVQLRREFPQYAHYFATEAIDPGAGKKVEANYNILLGRYDGADGMKTGFVCASGFNLAGSATRNGRTVLAIVLGADRQETRAIQAAQMMTDAFRARSSGGPTLATLRPAQTANLNQAVDMRKAICSEQASEGVIELADGCLCCTVRGELVDTLADLIDRLQTGRIKALKRVIIETTGLADPAPVLHSIMGHPLLTQVFRLDGVLATVDAVNGMATLDNHEEAVKQAAMADRIILTKTDLPEAQAGLPALKARLRTLNPGADILEAGEERTGYAALFECGLYNPQTKSADVRRWLKAEAYEDEHHGHGHVCGPDCGHDHHHHDHHHDHHNDQGYAHHHHHDDAIRSFSLRHDAPIPVSTFEMFLDLLRSTHGEKLLRMKGIVQIAEDPDRPVVIHGVQKIFHPPARLPQWPQGKRETLLVLIVKDLPEAYVRELFDAFLGRPGLDRPDRAAMTENPLAIPGFSPRR</sequence>
<evidence type="ECO:0000256" key="1">
    <source>
        <dbReference type="ARBA" id="ARBA00007164"/>
    </source>
</evidence>
<dbReference type="SUPFAM" id="SSF56601">
    <property type="entry name" value="beta-lactamase/transpeptidase-like"/>
    <property type="match status" value="1"/>
</dbReference>
<evidence type="ECO:0000256" key="6">
    <source>
        <dbReference type="ARBA" id="ARBA00022984"/>
    </source>
</evidence>
<dbReference type="GO" id="GO:0000166">
    <property type="term" value="F:nucleotide binding"/>
    <property type="evidence" value="ECO:0007669"/>
    <property type="project" value="UniProtKB-KW"/>
</dbReference>
<dbReference type="PANTHER" id="PTHR13748">
    <property type="entry name" value="COBW-RELATED"/>
    <property type="match status" value="1"/>
</dbReference>
<keyword evidence="8" id="KW-0961">Cell wall biogenesis/degradation</keyword>
<dbReference type="Pfam" id="PF07683">
    <property type="entry name" value="CobW_C"/>
    <property type="match status" value="1"/>
</dbReference>
<dbReference type="InterPro" id="IPR003495">
    <property type="entry name" value="CobW/HypB/UreG_nucleotide-bd"/>
</dbReference>
<proteinExistence type="inferred from homology"/>
<evidence type="ECO:0000256" key="5">
    <source>
        <dbReference type="ARBA" id="ARBA00022960"/>
    </source>
</evidence>
<dbReference type="Proteomes" id="UP000004659">
    <property type="component" value="Unassembled WGS sequence"/>
</dbReference>
<keyword evidence="7" id="KW-0143">Chaperone</keyword>
<feature type="domain" description="CobW C-terminal" evidence="17">
    <location>
        <begin position="513"/>
        <end position="608"/>
    </location>
</feature>
<dbReference type="AlphaFoldDB" id="A0A0E1WZ03"/>
<dbReference type="InterPro" id="IPR012338">
    <property type="entry name" value="Beta-lactam/transpept-like"/>
</dbReference>
<keyword evidence="3" id="KW-0547">Nucleotide-binding</keyword>
<dbReference type="Gene3D" id="3.40.710.10">
    <property type="entry name" value="DD-peptidase/beta-lactamase superfamily"/>
    <property type="match status" value="1"/>
</dbReference>
<feature type="compositionally biased region" description="Basic residues" evidence="15">
    <location>
        <begin position="487"/>
        <end position="496"/>
    </location>
</feature>
<comment type="catalytic activity">
    <reaction evidence="11">
        <text>GTP + H2O = GDP + phosphate + H(+)</text>
        <dbReference type="Rhea" id="RHEA:19669"/>
        <dbReference type="ChEBI" id="CHEBI:15377"/>
        <dbReference type="ChEBI" id="CHEBI:15378"/>
        <dbReference type="ChEBI" id="CHEBI:37565"/>
        <dbReference type="ChEBI" id="CHEBI:43474"/>
        <dbReference type="ChEBI" id="CHEBI:58189"/>
    </reaction>
    <physiologicalReaction direction="left-to-right" evidence="11">
        <dbReference type="Rhea" id="RHEA:19670"/>
    </physiologicalReaction>
</comment>
<protein>
    <submittedName>
        <fullName evidence="18">Cobalamin synthesis protein P47K</fullName>
    </submittedName>
</protein>
<dbReference type="GO" id="GO:0008360">
    <property type="term" value="P:regulation of cell shape"/>
    <property type="evidence" value="ECO:0007669"/>
    <property type="project" value="UniProtKB-KW"/>
</dbReference>
<evidence type="ECO:0000256" key="9">
    <source>
        <dbReference type="ARBA" id="ARBA00034320"/>
    </source>
</evidence>
<accession>A0A0E1WZ03</accession>
<keyword evidence="4" id="KW-0378">Hydrolase</keyword>
<dbReference type="EMBL" id="EQ999546">
    <property type="protein sequence ID" value="EEZ30045.1"/>
    <property type="molecule type" value="Genomic_DNA"/>
</dbReference>
<reference evidence="18" key="1">
    <citation type="submission" date="2009-01" db="EMBL/GenBank/DDBJ databases">
        <title>The Genome Sequence of Brucella pinnipedialis M292/94/1.</title>
        <authorList>
            <consortium name="The Broad Institute Genome Sequencing Platform"/>
            <person name="Ward D."/>
            <person name="Young S.K."/>
            <person name="Kodira C.D."/>
            <person name="Zeng Q."/>
            <person name="Koehrsen M."/>
            <person name="Alvarado L."/>
            <person name="Berlin A."/>
            <person name="Borenstein D."/>
            <person name="Chen Z."/>
            <person name="Engels R."/>
            <person name="Freedman E."/>
            <person name="Gellesch M."/>
            <person name="Goldberg J."/>
            <person name="Griggs A."/>
            <person name="Gujja S."/>
            <person name="Heiman D."/>
            <person name="Hepburn T."/>
            <person name="Howarth C."/>
            <person name="Jen D."/>
            <person name="Larson L."/>
            <person name="Lewis B."/>
            <person name="Mehta T."/>
            <person name="Park D."/>
            <person name="Pearson M."/>
            <person name="Roberts A."/>
            <person name="Saif S."/>
            <person name="Shea T."/>
            <person name="Shenoy N."/>
            <person name="Sisk P."/>
            <person name="Stolte C."/>
            <person name="Sykes S."/>
            <person name="Walk T."/>
            <person name="White J."/>
            <person name="Yandava C."/>
            <person name="Whatmore A.M."/>
            <person name="Perrett L.L."/>
            <person name="O'Callaghan D."/>
            <person name="Nusbaum C."/>
            <person name="Galagan J."/>
            <person name="Birren B."/>
        </authorList>
    </citation>
    <scope>NUCLEOTIDE SEQUENCE [LARGE SCALE GENOMIC DNA]</scope>
    <source>
        <strain evidence="18">M292/94/1</strain>
    </source>
</reference>
<dbReference type="SUPFAM" id="SSF52540">
    <property type="entry name" value="P-loop containing nucleoside triphosphate hydrolases"/>
    <property type="match status" value="1"/>
</dbReference>
<keyword evidence="2 16" id="KW-0732">Signal</keyword>
<dbReference type="Pfam" id="PF00768">
    <property type="entry name" value="Peptidase_S11"/>
    <property type="match status" value="1"/>
</dbReference>
<keyword evidence="6" id="KW-0573">Peptidoglycan synthesis</keyword>
<dbReference type="InterPro" id="IPR011629">
    <property type="entry name" value="CobW-like_C"/>
</dbReference>
<dbReference type="InterPro" id="IPR018044">
    <property type="entry name" value="Peptidase_S11"/>
</dbReference>
<evidence type="ECO:0000256" key="16">
    <source>
        <dbReference type="SAM" id="SignalP"/>
    </source>
</evidence>
<evidence type="ECO:0000256" key="14">
    <source>
        <dbReference type="RuleBase" id="RU004016"/>
    </source>
</evidence>
<gene>
    <name evidence="18" type="ORF">BALG_00164</name>
</gene>